<accession>A0A2M9G566</accession>
<evidence type="ECO:0000256" key="1">
    <source>
        <dbReference type="SAM" id="MobiDB-lite"/>
    </source>
</evidence>
<proteinExistence type="predicted"/>
<name>A0A2M9G566_9PROT</name>
<comment type="caution">
    <text evidence="2">The sequence shown here is derived from an EMBL/GenBank/DDBJ whole genome shotgun (WGS) entry which is preliminary data.</text>
</comment>
<dbReference type="SUPFAM" id="SSF48452">
    <property type="entry name" value="TPR-like"/>
    <property type="match status" value="1"/>
</dbReference>
<dbReference type="InterPro" id="IPR019734">
    <property type="entry name" value="TPR_rpt"/>
</dbReference>
<dbReference type="OrthoDB" id="422579at2"/>
<organism evidence="2 3">
    <name type="scientific">Minwuia thermotolerans</name>
    <dbReference type="NCBI Taxonomy" id="2056226"/>
    <lineage>
        <taxon>Bacteria</taxon>
        <taxon>Pseudomonadati</taxon>
        <taxon>Pseudomonadota</taxon>
        <taxon>Alphaproteobacteria</taxon>
        <taxon>Minwuiales</taxon>
        <taxon>Minwuiaceae</taxon>
        <taxon>Minwuia</taxon>
    </lineage>
</organism>
<dbReference type="Gene3D" id="1.25.40.10">
    <property type="entry name" value="Tetratricopeptide repeat domain"/>
    <property type="match status" value="2"/>
</dbReference>
<keyword evidence="3" id="KW-1185">Reference proteome</keyword>
<dbReference type="InterPro" id="IPR011990">
    <property type="entry name" value="TPR-like_helical_dom_sf"/>
</dbReference>
<dbReference type="RefSeq" id="WP_109793026.1">
    <property type="nucleotide sequence ID" value="NZ_PHIG01000013.1"/>
</dbReference>
<dbReference type="Pfam" id="PF14559">
    <property type="entry name" value="TPR_19"/>
    <property type="match status" value="1"/>
</dbReference>
<protein>
    <recommendedName>
        <fullName evidence="4">Tetratricopeptide repeat protein</fullName>
    </recommendedName>
</protein>
<dbReference type="SMART" id="SM00028">
    <property type="entry name" value="TPR"/>
    <property type="match status" value="4"/>
</dbReference>
<dbReference type="AlphaFoldDB" id="A0A2M9G566"/>
<gene>
    <name evidence="2" type="ORF">CVT23_04470</name>
</gene>
<feature type="region of interest" description="Disordered" evidence="1">
    <location>
        <begin position="1"/>
        <end position="22"/>
    </location>
</feature>
<evidence type="ECO:0000313" key="3">
    <source>
        <dbReference type="Proteomes" id="UP000229498"/>
    </source>
</evidence>
<dbReference type="EMBL" id="PHIG01000013">
    <property type="protein sequence ID" value="PJK30869.1"/>
    <property type="molecule type" value="Genomic_DNA"/>
</dbReference>
<sequence>MDATTSTIRRSRAETHAAAGEPGLADTHWRAVLEEDPSDTEAAIHVAAFALMSGFPRNALVYVCLAIRHGRSDAETLRLAYRCCIALEGDRPDESASDEVPEGRMIDHLVACSAAETEEILWPEARRLLLRLVETLSMERKGSSWPEGAETGDNPPLQDGQAVQELAGRVEAAFEGREQDEETAATLSALRLDHAAHAAWFRLGWSLLRTGHAALARDVFALCSELVPESISYRLYLGRALSANAEYDLAYSVFDELRNMPSRSKTDEYHLAEAEAAKRSMITRLILMTRDAVNDGDVARAWSIYELIRHHPVVQGDPSVEARILKASLDQVLEAHREGRGDVLPLAAAHLDREPDNIAAQQIIGMALMAEGRFVEAVPYWESQAEQLPDNALAHLQLAKCLERAGQKVRARESARVALELDPDLKSASIIYSRLTPGDGEG</sequence>
<evidence type="ECO:0000313" key="2">
    <source>
        <dbReference type="EMBL" id="PJK30869.1"/>
    </source>
</evidence>
<evidence type="ECO:0008006" key="4">
    <source>
        <dbReference type="Google" id="ProtNLM"/>
    </source>
</evidence>
<reference evidence="2 3" key="1">
    <citation type="submission" date="2017-11" db="EMBL/GenBank/DDBJ databases">
        <title>Draft genome sequence of Rhizobiales bacterium SY3-13.</title>
        <authorList>
            <person name="Sun C."/>
        </authorList>
    </citation>
    <scope>NUCLEOTIDE SEQUENCE [LARGE SCALE GENOMIC DNA]</scope>
    <source>
        <strain evidence="2 3">SY3-13</strain>
    </source>
</reference>
<dbReference type="Proteomes" id="UP000229498">
    <property type="component" value="Unassembled WGS sequence"/>
</dbReference>